<organism evidence="2 3">
    <name type="scientific">Zalerion maritima</name>
    <dbReference type="NCBI Taxonomy" id="339359"/>
    <lineage>
        <taxon>Eukaryota</taxon>
        <taxon>Fungi</taxon>
        <taxon>Dikarya</taxon>
        <taxon>Ascomycota</taxon>
        <taxon>Pezizomycotina</taxon>
        <taxon>Sordariomycetes</taxon>
        <taxon>Lulworthiomycetidae</taxon>
        <taxon>Lulworthiales</taxon>
        <taxon>Lulworthiaceae</taxon>
        <taxon>Zalerion</taxon>
    </lineage>
</organism>
<dbReference type="InterPro" id="IPR052895">
    <property type="entry name" value="HetReg/Transcr_Mod"/>
</dbReference>
<dbReference type="PANTHER" id="PTHR24148:SF64">
    <property type="entry name" value="HETEROKARYON INCOMPATIBILITY DOMAIN-CONTAINING PROTEIN"/>
    <property type="match status" value="1"/>
</dbReference>
<reference evidence="2" key="1">
    <citation type="submission" date="2022-07" db="EMBL/GenBank/DDBJ databases">
        <title>Draft genome sequence of Zalerion maritima ATCC 34329, a (micro)plastics degrading marine fungus.</title>
        <authorList>
            <person name="Paco A."/>
            <person name="Goncalves M.F.M."/>
            <person name="Rocha-Santos T.A.P."/>
            <person name="Alves A."/>
        </authorList>
    </citation>
    <scope>NUCLEOTIDE SEQUENCE</scope>
    <source>
        <strain evidence="2">ATCC 34329</strain>
    </source>
</reference>
<proteinExistence type="predicted"/>
<gene>
    <name evidence="2" type="ORF">MKZ38_007263</name>
</gene>
<name>A0AAD5RW18_9PEZI</name>
<dbReference type="PANTHER" id="PTHR24148">
    <property type="entry name" value="ANKYRIN REPEAT DOMAIN-CONTAINING PROTEIN 39 HOMOLOG-RELATED"/>
    <property type="match status" value="1"/>
</dbReference>
<keyword evidence="3" id="KW-1185">Reference proteome</keyword>
<accession>A0AAD5RW18</accession>
<dbReference type="InterPro" id="IPR010730">
    <property type="entry name" value="HET"/>
</dbReference>
<dbReference type="AlphaFoldDB" id="A0AAD5RW18"/>
<feature type="domain" description="Heterokaryon incompatibility" evidence="1">
    <location>
        <begin position="56"/>
        <end position="237"/>
    </location>
</feature>
<evidence type="ECO:0000313" key="3">
    <source>
        <dbReference type="Proteomes" id="UP001201980"/>
    </source>
</evidence>
<comment type="caution">
    <text evidence="2">The sequence shown here is derived from an EMBL/GenBank/DDBJ whole genome shotgun (WGS) entry which is preliminary data.</text>
</comment>
<evidence type="ECO:0000259" key="1">
    <source>
        <dbReference type="Pfam" id="PF06985"/>
    </source>
</evidence>
<protein>
    <recommendedName>
        <fullName evidence="1">Heterokaryon incompatibility domain-containing protein</fullName>
    </recommendedName>
</protein>
<dbReference type="EMBL" id="JAKWBI020000045">
    <property type="protein sequence ID" value="KAJ2904755.1"/>
    <property type="molecule type" value="Genomic_DNA"/>
</dbReference>
<dbReference type="Proteomes" id="UP001201980">
    <property type="component" value="Unassembled WGS sequence"/>
</dbReference>
<sequence>MADVTVASSDAPYEYGELGDREIRLINLDSKPAPDGSSVEYAICTFRPEAEDAPEYYALSYCWGESHQSERILCNATSIPVTPHLKQGLEELGSLATFRTWFWIDQVCVNQQDTTERSRQVQLMPTIYTCAIRTVVWTGPRCDGNVPEAEDESIFSLAASIYAICQQENGLSEDPNDEIEPGQHTTEWQGRLPAWRGIRNEDDLVRFGLPQLRSPLWLGLAAFFSTPWFSRIWVVQEAVLSQRIPHLVHDGQLRDFLHMLWAGAFLAQNRGTFTASRLKTDEAYLAIVGHAFLILELAIARSQWTLGSLLWTTSKYKATDNRDKFFALLSISSNLKSISSRLLPDYAKPLSDVGRDFTRHVIQASNSLLVLSLINNETVEPPDQDAEGNNWNKAPSWAYIPSNEPGDISFGESYGTIGYPYNVTRPEYSAWINASVTDLPVEDPNVLTLEGRYIDSIAEVCGEQHGLPKLLSWCVKGYQHVARPGAAGSRKTDLEFFLARFFVAVAAMYEYATPRPSISDFKAWLRSLPGCIPNVPASFRELARAATNSTTRDDIGAGGAGSGTIMSRWVEMHEPGGKFGYRGFAVTRKGLLVVGPRGMRKGDVLCLFRGGEMAYVVRRLEDKCLFIGEAFVHELNLQDPESDYWKGGYDDWFHMV</sequence>
<evidence type="ECO:0000313" key="2">
    <source>
        <dbReference type="EMBL" id="KAJ2904755.1"/>
    </source>
</evidence>
<dbReference type="Pfam" id="PF06985">
    <property type="entry name" value="HET"/>
    <property type="match status" value="1"/>
</dbReference>